<dbReference type="GeneID" id="140594369"/>
<gene>
    <name evidence="5" type="primary">LOC140594369</name>
</gene>
<sequence>MSFKWVKRHVTSGRYKSQGATEVAIPHHPSLPRHTQSPAVEPAQDLSQHLPTAVRTTIALQATRKPSGRQTDLSLQDVGLMAARHTLLGPDRPLRTQKGKRPQTAGLAPTVPRAEEEDPRVKCRDCGAFGHKASSTRCPIKHWGATLLPVALGSRRLKENVEPWSQRDQRHKAGLLNQAEREKVERRRQEAEQRKALLQRFPRRPREGQKRTWKEGTESCDYVRRPHMPMPVYTARRPSLPEPSLPLEARTENPDVSVRSHSTSPLRSPKVSLSPPSGPPGVQEMPAADTPHPARQPCVRADSLVVQQKVRRPCRVSLKGAQAGSRVHGLGHTQAPPKYPEENTCPAVSNALADSSQMPLQTPGKNCAQMPLDRTQNPRKKARWSPTQHTPRSIQGAHVGISGTLCPPGSRCARGCTAVPPQTKKTRALLPSKGTRPTPATPHLETLQLCTVSPRPPSVPAPTQPLRMVFTRLDRSCWSSRFLAAPSFLPPEMPGPAQGLPAAHMSDGARDYVPRSILHDDLQVSSSSEDTESE</sequence>
<evidence type="ECO:0000259" key="3">
    <source>
        <dbReference type="Pfam" id="PF15288"/>
    </source>
</evidence>
<feature type="domain" description="Zinc knuckle" evidence="3">
    <location>
        <begin position="120"/>
        <end position="160"/>
    </location>
</feature>
<dbReference type="InterPro" id="IPR041670">
    <property type="entry name" value="Znf-CCHC_6"/>
</dbReference>
<dbReference type="InterPro" id="IPR039213">
    <property type="entry name" value="FAM90"/>
</dbReference>
<keyword evidence="4" id="KW-1185">Reference proteome</keyword>
<dbReference type="PANTHER" id="PTHR16035">
    <property type="entry name" value="PROTEIN FAM90A1"/>
    <property type="match status" value="1"/>
</dbReference>
<name>A0ABM4XTQ2_VULVU</name>
<feature type="region of interest" description="Disordered" evidence="2">
    <location>
        <begin position="364"/>
        <end position="400"/>
    </location>
</feature>
<organism evidence="4 5">
    <name type="scientific">Vulpes vulpes</name>
    <name type="common">Red fox</name>
    <dbReference type="NCBI Taxonomy" id="9627"/>
    <lineage>
        <taxon>Eukaryota</taxon>
        <taxon>Metazoa</taxon>
        <taxon>Chordata</taxon>
        <taxon>Craniata</taxon>
        <taxon>Vertebrata</taxon>
        <taxon>Euteleostomi</taxon>
        <taxon>Mammalia</taxon>
        <taxon>Eutheria</taxon>
        <taxon>Laurasiatheria</taxon>
        <taxon>Carnivora</taxon>
        <taxon>Caniformia</taxon>
        <taxon>Canidae</taxon>
        <taxon>Vulpes</taxon>
    </lineage>
</organism>
<protein>
    <submittedName>
        <fullName evidence="5">Protein FAM90A5-like</fullName>
    </submittedName>
</protein>
<dbReference type="PANTHER" id="PTHR16035:SF14">
    <property type="entry name" value="FAMILY WITH SEQUENCE SIMILARITY 90 MEMBER A11, PSEUDOGENE-RELATED"/>
    <property type="match status" value="1"/>
</dbReference>
<proteinExistence type="inferred from homology"/>
<accession>A0ABM4XTQ2</accession>
<dbReference type="Pfam" id="PF15288">
    <property type="entry name" value="zf-CCHC_6"/>
    <property type="match status" value="1"/>
</dbReference>
<feature type="region of interest" description="Disordered" evidence="2">
    <location>
        <begin position="491"/>
        <end position="534"/>
    </location>
</feature>
<feature type="compositionally biased region" description="Basic and acidic residues" evidence="2">
    <location>
        <begin position="507"/>
        <end position="522"/>
    </location>
</feature>
<feature type="region of interest" description="Disordered" evidence="2">
    <location>
        <begin position="86"/>
        <end position="116"/>
    </location>
</feature>
<comment type="similarity">
    <text evidence="1">Belongs to the FAM90 family.</text>
</comment>
<dbReference type="Proteomes" id="UP001652641">
    <property type="component" value="Chromosome 11"/>
</dbReference>
<evidence type="ECO:0000313" key="5">
    <source>
        <dbReference type="RefSeq" id="XP_072581426.1"/>
    </source>
</evidence>
<reference evidence="5" key="1">
    <citation type="submission" date="2025-08" db="UniProtKB">
        <authorList>
            <consortium name="RefSeq"/>
        </authorList>
    </citation>
    <scope>IDENTIFICATION</scope>
    <source>
        <tissue evidence="5">Cell line</tissue>
    </source>
</reference>
<evidence type="ECO:0000256" key="2">
    <source>
        <dbReference type="SAM" id="MobiDB-lite"/>
    </source>
</evidence>
<evidence type="ECO:0000313" key="4">
    <source>
        <dbReference type="Proteomes" id="UP001652641"/>
    </source>
</evidence>
<feature type="compositionally biased region" description="Basic and acidic residues" evidence="2">
    <location>
        <begin position="179"/>
        <end position="195"/>
    </location>
</feature>
<feature type="region of interest" description="Disordered" evidence="2">
    <location>
        <begin position="232"/>
        <end position="294"/>
    </location>
</feature>
<evidence type="ECO:0000256" key="1">
    <source>
        <dbReference type="ARBA" id="ARBA00007943"/>
    </source>
</evidence>
<feature type="compositionally biased region" description="Basic and acidic residues" evidence="2">
    <location>
        <begin position="204"/>
        <end position="218"/>
    </location>
</feature>
<dbReference type="RefSeq" id="XP_072581426.1">
    <property type="nucleotide sequence ID" value="XM_072725325.1"/>
</dbReference>
<feature type="region of interest" description="Disordered" evidence="2">
    <location>
        <begin position="163"/>
        <end position="218"/>
    </location>
</feature>
<feature type="region of interest" description="Disordered" evidence="2">
    <location>
        <begin position="14"/>
        <end position="46"/>
    </location>
</feature>